<comment type="similarity">
    <text evidence="7">Belongs to the TonB-dependent receptor family.</text>
</comment>
<evidence type="ECO:0000256" key="8">
    <source>
        <dbReference type="SAM" id="SignalP"/>
    </source>
</evidence>
<dbReference type="Gene3D" id="2.40.170.20">
    <property type="entry name" value="TonB-dependent receptor, beta-barrel domain"/>
    <property type="match status" value="1"/>
</dbReference>
<dbReference type="EMBL" id="JBGCUO010000001">
    <property type="protein sequence ID" value="MEY1662570.1"/>
    <property type="molecule type" value="Genomic_DNA"/>
</dbReference>
<evidence type="ECO:0000256" key="6">
    <source>
        <dbReference type="ARBA" id="ARBA00023237"/>
    </source>
</evidence>
<comment type="subcellular location">
    <subcellularLocation>
        <location evidence="1 7">Cell outer membrane</location>
        <topology evidence="1 7">Multi-pass membrane protein</topology>
    </subcellularLocation>
</comment>
<dbReference type="Gene3D" id="2.170.130.10">
    <property type="entry name" value="TonB-dependent receptor, plug domain"/>
    <property type="match status" value="1"/>
</dbReference>
<evidence type="ECO:0000256" key="4">
    <source>
        <dbReference type="ARBA" id="ARBA00022692"/>
    </source>
</evidence>
<keyword evidence="4 7" id="KW-0812">Transmembrane</keyword>
<reference evidence="10 11" key="1">
    <citation type="submission" date="2024-07" db="EMBL/GenBank/DDBJ databases">
        <authorList>
            <person name="Ren Q."/>
        </authorList>
    </citation>
    <scope>NUCLEOTIDE SEQUENCE [LARGE SCALE GENOMIC DNA]</scope>
    <source>
        <strain evidence="10 11">REN37</strain>
    </source>
</reference>
<evidence type="ECO:0000313" key="11">
    <source>
        <dbReference type="Proteomes" id="UP001562065"/>
    </source>
</evidence>
<proteinExistence type="inferred from homology"/>
<dbReference type="InterPro" id="IPR012910">
    <property type="entry name" value="Plug_dom"/>
</dbReference>
<sequence length="630" mass="69875">MSLSPLRPLALTALLLTATAATAEMPGVRTDPAGGALPAGAVVLTDTDLRRLNVHSLLDALDSVGGVMAQRRLSGRDGQASLDLLGFGASASGNVLVLLNGRPLHNLSGDLTRLQAIPLATVARIEVLPATGAVLYGQGASAGLINIVTRQDRESGATLQLQGGSDHTLGTELSGSAASDAGQALLGVRRLHSDGDRDNSRLDQGSAFIDLRRELDDSTLYLTALAGREEVGLPGALSGNLYRDHPRRASTPFDTAEQDHYLVNPGLVVRGAWADLYVEGSWQRTDRHHDRYSLAALEQDQLETWGFTPRVSGQLATGALSHRWTLGMDLYKTSWRQQVSGQQDADLDQRQEAWYLHNITTLRPDLFLTLGARSEKTTQRIDLPGGGAGELDARYELYEGGLTWQPAPVLALFINGSRTARVPLADEWRQASPNLRPQTGTLYSAGGRWEQGIQRSVFTYFRGRYQHELWYDPQGTLVNLDDRTRRDGYMLNSHWALNDQLTMTFNYTLQRSRFMHGVYGRNDVPGVPHRSHYLAFDWQARPWLAFTVTQRYVAQRYTFNDPANQYFPKQRSYYWTDLAATVQWQRYRVRASVHNLQDKPATDLAWTDGVQSDAYPLPGRYFLLSAEVSL</sequence>
<evidence type="ECO:0000259" key="9">
    <source>
        <dbReference type="Pfam" id="PF07715"/>
    </source>
</evidence>
<feature type="chain" id="PRO_5045415506" evidence="8">
    <location>
        <begin position="24"/>
        <end position="630"/>
    </location>
</feature>
<dbReference type="SUPFAM" id="SSF56935">
    <property type="entry name" value="Porins"/>
    <property type="match status" value="1"/>
</dbReference>
<keyword evidence="2 7" id="KW-0813">Transport</keyword>
<keyword evidence="8" id="KW-0732">Signal</keyword>
<dbReference type="InterPro" id="IPR036942">
    <property type="entry name" value="Beta-barrel_TonB_sf"/>
</dbReference>
<organism evidence="10 11">
    <name type="scientific">Isoalcanivorax beigongshangi</name>
    <dbReference type="NCBI Taxonomy" id="3238810"/>
    <lineage>
        <taxon>Bacteria</taxon>
        <taxon>Pseudomonadati</taxon>
        <taxon>Pseudomonadota</taxon>
        <taxon>Gammaproteobacteria</taxon>
        <taxon>Oceanospirillales</taxon>
        <taxon>Alcanivoracaceae</taxon>
        <taxon>Isoalcanivorax</taxon>
    </lineage>
</organism>
<dbReference type="PANTHER" id="PTHR30069">
    <property type="entry name" value="TONB-DEPENDENT OUTER MEMBRANE RECEPTOR"/>
    <property type="match status" value="1"/>
</dbReference>
<gene>
    <name evidence="10" type="ORF">AB5I84_10465</name>
</gene>
<keyword evidence="10" id="KW-0675">Receptor</keyword>
<feature type="signal peptide" evidence="8">
    <location>
        <begin position="1"/>
        <end position="23"/>
    </location>
</feature>
<dbReference type="PANTHER" id="PTHR30069:SF27">
    <property type="entry name" value="BLL4766 PROTEIN"/>
    <property type="match status" value="1"/>
</dbReference>
<evidence type="ECO:0000256" key="1">
    <source>
        <dbReference type="ARBA" id="ARBA00004571"/>
    </source>
</evidence>
<name>A0ABV4AIB7_9GAMM</name>
<evidence type="ECO:0000256" key="3">
    <source>
        <dbReference type="ARBA" id="ARBA00022452"/>
    </source>
</evidence>
<dbReference type="Proteomes" id="UP001562065">
    <property type="component" value="Unassembled WGS sequence"/>
</dbReference>
<dbReference type="Pfam" id="PF07715">
    <property type="entry name" value="Plug"/>
    <property type="match status" value="1"/>
</dbReference>
<protein>
    <submittedName>
        <fullName evidence="10">TonB-dependent receptor</fullName>
    </submittedName>
</protein>
<dbReference type="PROSITE" id="PS52016">
    <property type="entry name" value="TONB_DEPENDENT_REC_3"/>
    <property type="match status" value="1"/>
</dbReference>
<evidence type="ECO:0000256" key="5">
    <source>
        <dbReference type="ARBA" id="ARBA00023136"/>
    </source>
</evidence>
<accession>A0ABV4AIB7</accession>
<feature type="domain" description="TonB-dependent receptor plug" evidence="9">
    <location>
        <begin position="38"/>
        <end position="143"/>
    </location>
</feature>
<dbReference type="RefSeq" id="WP_369455804.1">
    <property type="nucleotide sequence ID" value="NZ_JBGCUO010000001.1"/>
</dbReference>
<keyword evidence="6 7" id="KW-0998">Cell outer membrane</keyword>
<keyword evidence="5 7" id="KW-0472">Membrane</keyword>
<dbReference type="InterPro" id="IPR039426">
    <property type="entry name" value="TonB-dep_rcpt-like"/>
</dbReference>
<keyword evidence="3 7" id="KW-1134">Transmembrane beta strand</keyword>
<comment type="caution">
    <text evidence="10">The sequence shown here is derived from an EMBL/GenBank/DDBJ whole genome shotgun (WGS) entry which is preliminary data.</text>
</comment>
<evidence type="ECO:0000313" key="10">
    <source>
        <dbReference type="EMBL" id="MEY1662570.1"/>
    </source>
</evidence>
<dbReference type="InterPro" id="IPR037066">
    <property type="entry name" value="Plug_dom_sf"/>
</dbReference>
<keyword evidence="11" id="KW-1185">Reference proteome</keyword>
<evidence type="ECO:0000256" key="7">
    <source>
        <dbReference type="PROSITE-ProRule" id="PRU01360"/>
    </source>
</evidence>
<evidence type="ECO:0000256" key="2">
    <source>
        <dbReference type="ARBA" id="ARBA00022448"/>
    </source>
</evidence>